<reference evidence="1" key="1">
    <citation type="submission" date="2019-07" db="EMBL/GenBank/DDBJ databases">
        <title>FDA dAtabase for Regulatory Grade micrObial Sequences (FDA-ARGOS): Supporting development and validation of Infectious Disease Dx tests.</title>
        <authorList>
            <person name="Bachman M."/>
            <person name="Young C."/>
            <person name="Tallon L."/>
            <person name="Sadzewicz L."/>
            <person name="Vavikolanu K."/>
            <person name="Mehta A."/>
            <person name="Aluvathingal J."/>
            <person name="Nadendla S."/>
            <person name="Nandy P."/>
            <person name="Geyer C."/>
            <person name="Yan Y."/>
            <person name="Sichtig H."/>
        </authorList>
    </citation>
    <scope>NUCLEOTIDE SEQUENCE</scope>
    <source>
        <strain evidence="1">FDAARGOS_618</strain>
    </source>
</reference>
<dbReference type="AlphaFoldDB" id="A0AA44ENE8"/>
<name>A0AA44ENE8_9HYPH</name>
<sequence length="116" mass="12769">MATVPPEMRKRRRVIVLSPKSYNKRPSMAVPGKCIVVPLSATEPRTPQPSHVAIPDDRYASITKPVWAICEMVAHVSHARLDRVASGKKFLSESITADDLQSIENALKHALGFPAE</sequence>
<dbReference type="SUPFAM" id="SSF50118">
    <property type="entry name" value="Cell growth inhibitor/plasmid maintenance toxic component"/>
    <property type="match status" value="1"/>
</dbReference>
<dbReference type="Pfam" id="PF02452">
    <property type="entry name" value="PemK_toxin"/>
    <property type="match status" value="1"/>
</dbReference>
<keyword evidence="2" id="KW-1185">Reference proteome</keyword>
<dbReference type="InterPro" id="IPR003477">
    <property type="entry name" value="PemK-like"/>
</dbReference>
<gene>
    <name evidence="1" type="ORF">FOB26_21170</name>
</gene>
<comment type="caution">
    <text evidence="1">The sequence shown here is derived from an EMBL/GenBank/DDBJ whole genome shotgun (WGS) entry which is preliminary data.</text>
</comment>
<evidence type="ECO:0000313" key="1">
    <source>
        <dbReference type="EMBL" id="NRF21573.1"/>
    </source>
</evidence>
<dbReference type="GO" id="GO:0003677">
    <property type="term" value="F:DNA binding"/>
    <property type="evidence" value="ECO:0007669"/>
    <property type="project" value="InterPro"/>
</dbReference>
<evidence type="ECO:0000313" key="2">
    <source>
        <dbReference type="Proteomes" id="UP001155820"/>
    </source>
</evidence>
<dbReference type="InterPro" id="IPR011067">
    <property type="entry name" value="Plasmid_toxin/cell-grow_inhib"/>
</dbReference>
<dbReference type="Proteomes" id="UP001155820">
    <property type="component" value="Unassembled WGS sequence"/>
</dbReference>
<dbReference type="Gene3D" id="2.30.30.110">
    <property type="match status" value="1"/>
</dbReference>
<dbReference type="EMBL" id="JABRWM010000006">
    <property type="protein sequence ID" value="NRF21573.1"/>
    <property type="molecule type" value="Genomic_DNA"/>
</dbReference>
<proteinExistence type="predicted"/>
<accession>A0AA44ENE8</accession>
<organism evidence="1 2">
    <name type="scientific">Agrobacterium pusense</name>
    <dbReference type="NCBI Taxonomy" id="648995"/>
    <lineage>
        <taxon>Bacteria</taxon>
        <taxon>Pseudomonadati</taxon>
        <taxon>Pseudomonadota</taxon>
        <taxon>Alphaproteobacteria</taxon>
        <taxon>Hyphomicrobiales</taxon>
        <taxon>Rhizobiaceae</taxon>
        <taxon>Rhizobium/Agrobacterium group</taxon>
        <taxon>Agrobacterium</taxon>
    </lineage>
</organism>
<protein>
    <submittedName>
        <fullName evidence="1">Type II toxin-antitoxin system PemK/MazF family toxin</fullName>
    </submittedName>
</protein>